<evidence type="ECO:0000256" key="1">
    <source>
        <dbReference type="ARBA" id="ARBA00007261"/>
    </source>
</evidence>
<dbReference type="GO" id="GO:0043171">
    <property type="term" value="P:peptide catabolic process"/>
    <property type="evidence" value="ECO:0007669"/>
    <property type="project" value="TreeGrafter"/>
</dbReference>
<feature type="domain" description="Peptidase M16 N-terminal" evidence="8">
    <location>
        <begin position="86"/>
        <end position="205"/>
    </location>
</feature>
<comment type="caution">
    <text evidence="12">The sequence shown here is derived from an EMBL/GenBank/DDBJ whole genome shotgun (WGS) entry which is preliminary data.</text>
</comment>
<dbReference type="GO" id="GO:0005829">
    <property type="term" value="C:cytosol"/>
    <property type="evidence" value="ECO:0007669"/>
    <property type="project" value="TreeGrafter"/>
</dbReference>
<reference evidence="12 13" key="1">
    <citation type="journal article" date="2018" name="MBio">
        <title>Comparative Genomics Reveals the Core Gene Toolbox for the Fungus-Insect Symbiosis.</title>
        <authorList>
            <person name="Wang Y."/>
            <person name="Stata M."/>
            <person name="Wang W."/>
            <person name="Stajich J.E."/>
            <person name="White M.M."/>
            <person name="Moncalvo J.M."/>
        </authorList>
    </citation>
    <scope>NUCLEOTIDE SEQUENCE [LARGE SCALE GENOMIC DNA]</scope>
    <source>
        <strain evidence="12 13">SC-DP-2</strain>
    </source>
</reference>
<keyword evidence="4" id="KW-0378">Hydrolase</keyword>
<dbReference type="InterPro" id="IPR050626">
    <property type="entry name" value="Peptidase_M16"/>
</dbReference>
<gene>
    <name evidence="12" type="ORF">BB560_002949</name>
</gene>
<dbReference type="GO" id="GO:0005739">
    <property type="term" value="C:mitochondrion"/>
    <property type="evidence" value="ECO:0007669"/>
    <property type="project" value="TreeGrafter"/>
</dbReference>
<name>A0A2T9ZDB6_9FUNG</name>
<dbReference type="InterPro" id="IPR001431">
    <property type="entry name" value="Pept_M16_Zn_BS"/>
</dbReference>
<dbReference type="PANTHER" id="PTHR43690:SF18">
    <property type="entry name" value="INSULIN-DEGRADING ENZYME-RELATED"/>
    <property type="match status" value="1"/>
</dbReference>
<evidence type="ECO:0000313" key="13">
    <source>
        <dbReference type="Proteomes" id="UP000245609"/>
    </source>
</evidence>
<accession>A0A2T9ZDB6</accession>
<dbReference type="InterPro" id="IPR011765">
    <property type="entry name" value="Pept_M16_N"/>
</dbReference>
<dbReference type="SUPFAM" id="SSF63411">
    <property type="entry name" value="LuxS/MPP-like metallohydrolase"/>
    <property type="match status" value="4"/>
</dbReference>
<dbReference type="FunFam" id="3.30.830.10:FF:000005">
    <property type="entry name" value="nardilysin isoform X1"/>
    <property type="match status" value="1"/>
</dbReference>
<keyword evidence="6" id="KW-0482">Metalloprotease</keyword>
<dbReference type="GO" id="GO:0051603">
    <property type="term" value="P:proteolysis involved in protein catabolic process"/>
    <property type="evidence" value="ECO:0007669"/>
    <property type="project" value="TreeGrafter"/>
</dbReference>
<dbReference type="PANTHER" id="PTHR43690">
    <property type="entry name" value="NARDILYSIN"/>
    <property type="match status" value="1"/>
</dbReference>
<evidence type="ECO:0000256" key="7">
    <source>
        <dbReference type="RuleBase" id="RU004447"/>
    </source>
</evidence>
<evidence type="ECO:0000259" key="11">
    <source>
        <dbReference type="Pfam" id="PF22456"/>
    </source>
</evidence>
<dbReference type="Pfam" id="PF16187">
    <property type="entry name" value="Peptidase_M16_M"/>
    <property type="match status" value="1"/>
</dbReference>
<evidence type="ECO:0000256" key="6">
    <source>
        <dbReference type="ARBA" id="ARBA00023049"/>
    </source>
</evidence>
<dbReference type="AlphaFoldDB" id="A0A2T9ZDB6"/>
<dbReference type="InterPro" id="IPR011249">
    <property type="entry name" value="Metalloenz_LuxS/M16"/>
</dbReference>
<evidence type="ECO:0000259" key="10">
    <source>
        <dbReference type="Pfam" id="PF16187"/>
    </source>
</evidence>
<evidence type="ECO:0000259" key="9">
    <source>
        <dbReference type="Pfam" id="PF05193"/>
    </source>
</evidence>
<keyword evidence="3" id="KW-0479">Metal-binding</keyword>
<organism evidence="12 13">
    <name type="scientific">Smittium megazygosporum</name>
    <dbReference type="NCBI Taxonomy" id="133381"/>
    <lineage>
        <taxon>Eukaryota</taxon>
        <taxon>Fungi</taxon>
        <taxon>Fungi incertae sedis</taxon>
        <taxon>Zoopagomycota</taxon>
        <taxon>Kickxellomycotina</taxon>
        <taxon>Harpellomycetes</taxon>
        <taxon>Harpellales</taxon>
        <taxon>Legeriomycetaceae</taxon>
        <taxon>Smittium</taxon>
    </lineage>
</organism>
<dbReference type="InterPro" id="IPR032632">
    <property type="entry name" value="Peptidase_M16_M"/>
</dbReference>
<dbReference type="EMBL" id="MBFS01000395">
    <property type="protein sequence ID" value="PVV02594.1"/>
    <property type="molecule type" value="Genomic_DNA"/>
</dbReference>
<evidence type="ECO:0000313" key="12">
    <source>
        <dbReference type="EMBL" id="PVV02594.1"/>
    </source>
</evidence>
<sequence length="1180" mass="135903">MTDTLSSSTPNDNVPASIDPGVITASAPLHSEPPQEYFELRHSDSGIPYYEYTHSKIIKSMSDKRNYILIKLKNGLVAFIGQDLMDNKACAAMNVNVGSISDPPEYMGLAHFCEHMLFLGTKKYPQENEYSLSNAYTDTENTCYYFDVSNKNFEGALDRFAQFFISPLFTPDCTEREVKAVDSEYKKNLQNDWWRMFQLEKSTLNKNHPFAHFSSGNYSTLLESAKRRGEDLRGELIKFYEKYYSADMMKLVVIGKEPLHELADWVVSKFSDIKSKGTTYTSPTFHPLSKDCLGKLIVAKNIRDNRYLKLVFPLPDTQKFYKTKPALYLSHLIGHESEGSILSCLKEKGWGIDIVANYTDSFGGDFSAFNILVTLTESGVKNYKKIIHAVFAYINLIKKAGPQKFYFDELAKTTNIDFKYEPKRELTHFAIHISTNLHHKFYPPESVISGPSIIEEFDPKSIEDLTELLHYKNYRAFICTQNPNLKNPLTEKYYGMEYEISDLDNDLWEEMETTVKTLPDDITKMLHLPSPNMFIPENLELQNKKRHPDPALKPTLLLKSPKLELWFKQDDRFELPRGILTLGIHLPGIYNSPLEALSSILYCEMVYDQIKKITYDAKTAGFRYSISSATDVIDVIIEGYNDKLADLLTVILENMKNIDVSEERYNVCLDETIRSLENNSHIEPWNQALLNYQFFKTSIRWRYTDNLAAAKKLSIEHMKEFAKKMFQKSYFQILLLGNYKKEDALEISKTIESKFNSEVFPTYERILSRPVQYPTGQYVYCANSSSEKNLNSSVMRVIYAGTPMCRHERAILGLISSIMHEPFFDQIRTKEQLGYIVLSQCNIASDSSMCILLLVQSEASPIYVDLRIKRFIETFSTFIQNITPLQLDTYVRALVNKRTDKPKSMREEALEFWGQIKSKYYEFTWKQADIGYLQALTVKDVVAFWEKYIIPSSEFASHVSIHTYSSFFKVPVKDEVSKYPLTLFALQECLATMGCNNEIISKDQLILFVSSLEKYLDLKSLTPEVVKKVIDSFREWYADKAQALEKNSDSKESENKGQGSNTSKILESLVYNDHPTNHLHKAFLMVLEECTNSLVPEEVQLERTPEPYNVYLLDKSDEEEDIVKEEDTLYHLKIKKKFNISRGLIESPSGPWIFYDPVNFKNTSQLGSGPVPSHPLIPEY</sequence>
<keyword evidence="5" id="KW-0862">Zinc</keyword>
<dbReference type="Pfam" id="PF05193">
    <property type="entry name" value="Peptidase_M16_C"/>
    <property type="match status" value="1"/>
</dbReference>
<feature type="domain" description="Peptidase M16 middle/third" evidence="10">
    <location>
        <begin position="418"/>
        <end position="709"/>
    </location>
</feature>
<dbReference type="GO" id="GO:0004222">
    <property type="term" value="F:metalloendopeptidase activity"/>
    <property type="evidence" value="ECO:0007669"/>
    <property type="project" value="InterPro"/>
</dbReference>
<evidence type="ECO:0000259" key="8">
    <source>
        <dbReference type="Pfam" id="PF00675"/>
    </source>
</evidence>
<dbReference type="FunFam" id="3.30.830.10:FF:000004">
    <property type="entry name" value="Putative insulin-degrading enzyme"/>
    <property type="match status" value="1"/>
</dbReference>
<evidence type="ECO:0000256" key="4">
    <source>
        <dbReference type="ARBA" id="ARBA00022801"/>
    </source>
</evidence>
<dbReference type="Pfam" id="PF22456">
    <property type="entry name" value="PqqF-like_C_4"/>
    <property type="match status" value="1"/>
</dbReference>
<evidence type="ECO:0008006" key="14">
    <source>
        <dbReference type="Google" id="ProtNLM"/>
    </source>
</evidence>
<protein>
    <recommendedName>
        <fullName evidence="14">Peptidase M16 N-terminal domain-containing protein</fullName>
    </recommendedName>
</protein>
<proteinExistence type="inferred from homology"/>
<evidence type="ECO:0000256" key="2">
    <source>
        <dbReference type="ARBA" id="ARBA00022670"/>
    </source>
</evidence>
<keyword evidence="2" id="KW-0645">Protease</keyword>
<dbReference type="STRING" id="133381.A0A2T9ZDB6"/>
<comment type="similarity">
    <text evidence="1 7">Belongs to the peptidase M16 family.</text>
</comment>
<feature type="domain" description="Peptidase M16 C-terminal" evidence="9">
    <location>
        <begin position="233"/>
        <end position="411"/>
    </location>
</feature>
<dbReference type="OrthoDB" id="952271at2759"/>
<dbReference type="InterPro" id="IPR054734">
    <property type="entry name" value="PqqF-like_C_4"/>
</dbReference>
<dbReference type="InterPro" id="IPR007863">
    <property type="entry name" value="Peptidase_M16_C"/>
</dbReference>
<keyword evidence="13" id="KW-1185">Reference proteome</keyword>
<feature type="domain" description="Coenzyme PQQ synthesis protein F-like C-terminal lobe" evidence="11">
    <location>
        <begin position="814"/>
        <end position="913"/>
    </location>
</feature>
<evidence type="ECO:0000256" key="3">
    <source>
        <dbReference type="ARBA" id="ARBA00022723"/>
    </source>
</evidence>
<evidence type="ECO:0000256" key="5">
    <source>
        <dbReference type="ARBA" id="ARBA00022833"/>
    </source>
</evidence>
<dbReference type="PROSITE" id="PS00143">
    <property type="entry name" value="INSULINASE"/>
    <property type="match status" value="1"/>
</dbReference>
<dbReference type="Proteomes" id="UP000245609">
    <property type="component" value="Unassembled WGS sequence"/>
</dbReference>
<dbReference type="GO" id="GO:0046872">
    <property type="term" value="F:metal ion binding"/>
    <property type="evidence" value="ECO:0007669"/>
    <property type="project" value="UniProtKB-KW"/>
</dbReference>
<dbReference type="Pfam" id="PF00675">
    <property type="entry name" value="Peptidase_M16"/>
    <property type="match status" value="1"/>
</dbReference>
<dbReference type="Gene3D" id="3.30.830.10">
    <property type="entry name" value="Metalloenzyme, LuxS/M16 peptidase-like"/>
    <property type="match status" value="4"/>
</dbReference>